<protein>
    <submittedName>
        <fullName evidence="1">Uncharacterized protein</fullName>
    </submittedName>
</protein>
<organism evidence="1 2">
    <name type="scientific">Staurois parvus</name>
    <dbReference type="NCBI Taxonomy" id="386267"/>
    <lineage>
        <taxon>Eukaryota</taxon>
        <taxon>Metazoa</taxon>
        <taxon>Chordata</taxon>
        <taxon>Craniata</taxon>
        <taxon>Vertebrata</taxon>
        <taxon>Euteleostomi</taxon>
        <taxon>Amphibia</taxon>
        <taxon>Batrachia</taxon>
        <taxon>Anura</taxon>
        <taxon>Neobatrachia</taxon>
        <taxon>Ranoidea</taxon>
        <taxon>Ranidae</taxon>
        <taxon>Staurois</taxon>
    </lineage>
</organism>
<gene>
    <name evidence="1" type="ORF">SPARVUS_LOCUS8336018</name>
</gene>
<dbReference type="Proteomes" id="UP001162483">
    <property type="component" value="Unassembled WGS sequence"/>
</dbReference>
<evidence type="ECO:0000313" key="1">
    <source>
        <dbReference type="EMBL" id="CAI9576070.1"/>
    </source>
</evidence>
<keyword evidence="2" id="KW-1185">Reference proteome</keyword>
<comment type="caution">
    <text evidence="1">The sequence shown here is derived from an EMBL/GenBank/DDBJ whole genome shotgun (WGS) entry which is preliminary data.</text>
</comment>
<evidence type="ECO:0000313" key="2">
    <source>
        <dbReference type="Proteomes" id="UP001162483"/>
    </source>
</evidence>
<dbReference type="EMBL" id="CATNWA010014799">
    <property type="protein sequence ID" value="CAI9576070.1"/>
    <property type="molecule type" value="Genomic_DNA"/>
</dbReference>
<proteinExistence type="predicted"/>
<name>A0ABN9DTW2_9NEOB</name>
<reference evidence="1" key="1">
    <citation type="submission" date="2023-05" db="EMBL/GenBank/DDBJ databases">
        <authorList>
            <person name="Stuckert A."/>
        </authorList>
    </citation>
    <scope>NUCLEOTIDE SEQUENCE</scope>
</reference>
<accession>A0ABN9DTW2</accession>
<sequence>MAMVSFIDVHLLGRRGAVGEFWMEGDTGVVLIGRCIWRPGR</sequence>